<reference evidence="1 2" key="1">
    <citation type="submission" date="2012-08" db="EMBL/GenBank/DDBJ databases">
        <title>The Genome Sequence of Barnesiella intestinihominis YIT 11860.</title>
        <authorList>
            <consortium name="The Broad Institute Genome Sequencing Platform"/>
            <person name="Earl A."/>
            <person name="Ward D."/>
            <person name="Feldgarden M."/>
            <person name="Gevers D."/>
            <person name="Morotomi M."/>
            <person name="Walker B."/>
            <person name="Young S.K."/>
            <person name="Zeng Q."/>
            <person name="Gargeya S."/>
            <person name="Fitzgerald M."/>
            <person name="Haas B."/>
            <person name="Abouelleil A."/>
            <person name="Alvarado L."/>
            <person name="Arachchi H.M."/>
            <person name="Berlin A.M."/>
            <person name="Chapman S.B."/>
            <person name="Goldberg J."/>
            <person name="Griggs A."/>
            <person name="Gujja S."/>
            <person name="Hansen M."/>
            <person name="Howarth C."/>
            <person name="Imamovic A."/>
            <person name="Larimer J."/>
            <person name="McCowen C."/>
            <person name="Montmayeur A."/>
            <person name="Murphy C."/>
            <person name="Neiman D."/>
            <person name="Pearson M."/>
            <person name="Priest M."/>
            <person name="Roberts A."/>
            <person name="Saif S."/>
            <person name="Shea T."/>
            <person name="Sisk P."/>
            <person name="Sykes S."/>
            <person name="Wortman J."/>
            <person name="Nusbaum C."/>
            <person name="Birren B."/>
        </authorList>
    </citation>
    <scope>NUCLEOTIDE SEQUENCE [LARGE SCALE GENOMIC DNA]</scope>
    <source>
        <strain evidence="1 2">YIT 11860</strain>
    </source>
</reference>
<dbReference type="STRING" id="742726.HMPREF9448_00047"/>
<proteinExistence type="predicted"/>
<comment type="caution">
    <text evidence="1">The sequence shown here is derived from an EMBL/GenBank/DDBJ whole genome shotgun (WGS) entry which is preliminary data.</text>
</comment>
<name>K0X2V2_9BACT</name>
<organism evidence="1 2">
    <name type="scientific">Barnesiella intestinihominis YIT 11860</name>
    <dbReference type="NCBI Taxonomy" id="742726"/>
    <lineage>
        <taxon>Bacteria</taxon>
        <taxon>Pseudomonadati</taxon>
        <taxon>Bacteroidota</taxon>
        <taxon>Bacteroidia</taxon>
        <taxon>Bacteroidales</taxon>
        <taxon>Barnesiellaceae</taxon>
        <taxon>Barnesiella</taxon>
    </lineage>
</organism>
<protein>
    <submittedName>
        <fullName evidence="1">Uncharacterized protein</fullName>
    </submittedName>
</protein>
<evidence type="ECO:0000313" key="2">
    <source>
        <dbReference type="Proteomes" id="UP000006044"/>
    </source>
</evidence>
<dbReference type="EMBL" id="ADLE01000001">
    <property type="protein sequence ID" value="EJZ65877.1"/>
    <property type="molecule type" value="Genomic_DNA"/>
</dbReference>
<dbReference type="HOGENOM" id="CLU_3077146_0_0_10"/>
<gene>
    <name evidence="1" type="ORF">HMPREF9448_00047</name>
</gene>
<sequence length="52" mass="5832">MKIVINGKTAILRKGTSFKFVSENYSVMLRSISVFIIVDILNLLPCVSCKKI</sequence>
<keyword evidence="2" id="KW-1185">Reference proteome</keyword>
<dbReference type="AlphaFoldDB" id="K0X2V2"/>
<evidence type="ECO:0000313" key="1">
    <source>
        <dbReference type="EMBL" id="EJZ65877.1"/>
    </source>
</evidence>
<dbReference type="Proteomes" id="UP000006044">
    <property type="component" value="Unassembled WGS sequence"/>
</dbReference>
<accession>K0X2V2</accession>